<evidence type="ECO:0000313" key="3">
    <source>
        <dbReference type="Proteomes" id="UP000326354"/>
    </source>
</evidence>
<dbReference type="AlphaFoldDB" id="A0A5S9IKL8"/>
<dbReference type="KEGG" id="uam:UABAM_01618"/>
<dbReference type="OrthoDB" id="9803982at2"/>
<keyword evidence="3" id="KW-1185">Reference proteome</keyword>
<dbReference type="InterPro" id="IPR011990">
    <property type="entry name" value="TPR-like_helical_dom_sf"/>
</dbReference>
<name>A0A5S9IKL8_UABAM</name>
<accession>A0A5S9IKL8</accession>
<dbReference type="GO" id="GO:0006508">
    <property type="term" value="P:proteolysis"/>
    <property type="evidence" value="ECO:0007669"/>
    <property type="project" value="UniProtKB-KW"/>
</dbReference>
<keyword evidence="2" id="KW-0378">Hydrolase</keyword>
<dbReference type="Proteomes" id="UP000326354">
    <property type="component" value="Chromosome"/>
</dbReference>
<dbReference type="EMBL" id="AP019860">
    <property type="protein sequence ID" value="BBM83267.1"/>
    <property type="molecule type" value="Genomic_DNA"/>
</dbReference>
<dbReference type="SUPFAM" id="SSF48452">
    <property type="entry name" value="TPR-like"/>
    <property type="match status" value="1"/>
</dbReference>
<gene>
    <name evidence="2" type="ORF">UABAM_01618</name>
</gene>
<evidence type="ECO:0000313" key="2">
    <source>
        <dbReference type="EMBL" id="BBM83267.1"/>
    </source>
</evidence>
<proteinExistence type="predicted"/>
<organism evidence="2 3">
    <name type="scientific">Uabimicrobium amorphum</name>
    <dbReference type="NCBI Taxonomy" id="2596890"/>
    <lineage>
        <taxon>Bacteria</taxon>
        <taxon>Pseudomonadati</taxon>
        <taxon>Planctomycetota</taxon>
        <taxon>Candidatus Uabimicrobiia</taxon>
        <taxon>Candidatus Uabimicrobiales</taxon>
        <taxon>Candidatus Uabimicrobiaceae</taxon>
        <taxon>Candidatus Uabimicrobium</taxon>
    </lineage>
</organism>
<dbReference type="PROSITE" id="PS51257">
    <property type="entry name" value="PROKAR_LIPOPROTEIN"/>
    <property type="match status" value="1"/>
</dbReference>
<sequence>MKYIAIILCALLCSCQLVQKPTKMKSRAIPSDPLQKSAYYLENNESQKALQELEPLLVNNEDPEIYYLTARAYAAIGELDNAIVYYQKCLQLQSDYDAAYNLLKEIHRFRQITLQQKIDSLKDQQVQFSNSGRGDINVIMRNLNQAYNEQTQIYLAQGKAFLLYDNALSNIADFSELEAQLRDVQDFIRERKQGYVSSVKKQSFTDPLYLKVLNMRSDVTKKHIKNLVMESRLELQENNIANAIDLLKEANTQTSRFYEDKDSNIQSLVKDDQIENLSKEIGEQLVNTYAKSIDIYVSNRVKYEELQQWQDVIDQNRKIEENMENLIQTKVVLLMRFDKVSPEQVQSHPSLIPLYQKLLKALPNSDKKGEYHLQLARCFAAQKQYERALKHAAIAKKDLGSYRVDDFIEWLVGEMKRSGK</sequence>
<keyword evidence="2" id="KW-0645">Protease</keyword>
<keyword evidence="1" id="KW-0802">TPR repeat</keyword>
<dbReference type="PROSITE" id="PS50005">
    <property type="entry name" value="TPR"/>
    <property type="match status" value="1"/>
</dbReference>
<reference evidence="2 3" key="1">
    <citation type="submission" date="2019-08" db="EMBL/GenBank/DDBJ databases">
        <title>Complete genome sequence of Candidatus Uab amorphum.</title>
        <authorList>
            <person name="Shiratori T."/>
            <person name="Suzuki S."/>
            <person name="Kakizawa Y."/>
            <person name="Ishida K."/>
        </authorList>
    </citation>
    <scope>NUCLEOTIDE SEQUENCE [LARGE SCALE GENOMIC DNA]</scope>
    <source>
        <strain evidence="2 3">SRT547</strain>
    </source>
</reference>
<dbReference type="Gene3D" id="1.25.40.10">
    <property type="entry name" value="Tetratricopeptide repeat domain"/>
    <property type="match status" value="1"/>
</dbReference>
<protein>
    <submittedName>
        <fullName evidence="2">Beta-barrel assembly-enhancing protease</fullName>
    </submittedName>
</protein>
<dbReference type="InterPro" id="IPR019734">
    <property type="entry name" value="TPR_rpt"/>
</dbReference>
<dbReference type="GO" id="GO:0008233">
    <property type="term" value="F:peptidase activity"/>
    <property type="evidence" value="ECO:0007669"/>
    <property type="project" value="UniProtKB-KW"/>
</dbReference>
<dbReference type="SMART" id="SM00028">
    <property type="entry name" value="TPR"/>
    <property type="match status" value="2"/>
</dbReference>
<dbReference type="RefSeq" id="WP_151967474.1">
    <property type="nucleotide sequence ID" value="NZ_AP019860.1"/>
</dbReference>
<feature type="repeat" description="TPR" evidence="1">
    <location>
        <begin position="63"/>
        <end position="96"/>
    </location>
</feature>
<evidence type="ECO:0000256" key="1">
    <source>
        <dbReference type="PROSITE-ProRule" id="PRU00339"/>
    </source>
</evidence>